<keyword evidence="5" id="KW-1185">Reference proteome</keyword>
<gene>
    <name evidence="4" type="ORF">SAMN04487850_1748</name>
</gene>
<dbReference type="Pfam" id="PF00639">
    <property type="entry name" value="Rotamase"/>
    <property type="match status" value="1"/>
</dbReference>
<dbReference type="InterPro" id="IPR046357">
    <property type="entry name" value="PPIase_dom_sf"/>
</dbReference>
<dbReference type="Proteomes" id="UP000199373">
    <property type="component" value="Unassembled WGS sequence"/>
</dbReference>
<dbReference type="GO" id="GO:0003755">
    <property type="term" value="F:peptidyl-prolyl cis-trans isomerase activity"/>
    <property type="evidence" value="ECO:0007669"/>
    <property type="project" value="UniProtKB-KW"/>
</dbReference>
<reference evidence="4 5" key="1">
    <citation type="submission" date="2016-10" db="EMBL/GenBank/DDBJ databases">
        <authorList>
            <person name="de Groot N.N."/>
        </authorList>
    </citation>
    <scope>NUCLEOTIDE SEQUENCE [LARGE SCALE GENOMIC DNA]</scope>
    <source>
        <strain evidence="4 5">TC2-24</strain>
    </source>
</reference>
<feature type="domain" description="PpiC" evidence="3">
    <location>
        <begin position="124"/>
        <end position="226"/>
    </location>
</feature>
<keyword evidence="2" id="KW-0732">Signal</keyword>
<dbReference type="EMBL" id="FOIQ01000004">
    <property type="protein sequence ID" value="SEW13513.1"/>
    <property type="molecule type" value="Genomic_DNA"/>
</dbReference>
<proteinExistence type="predicted"/>
<organism evidence="4 5">
    <name type="scientific">Prevotella aff. ruminicola Tc2-24</name>
    <dbReference type="NCBI Taxonomy" id="81582"/>
    <lineage>
        <taxon>Bacteria</taxon>
        <taxon>Pseudomonadati</taxon>
        <taxon>Bacteroidota</taxon>
        <taxon>Bacteroidia</taxon>
        <taxon>Bacteroidales</taxon>
        <taxon>Prevotellaceae</taxon>
        <taxon>Prevotella</taxon>
    </lineage>
</organism>
<feature type="chain" id="PRO_5011692469" evidence="2">
    <location>
        <begin position="20"/>
        <end position="476"/>
    </location>
</feature>
<dbReference type="Gene3D" id="3.10.50.40">
    <property type="match status" value="1"/>
</dbReference>
<keyword evidence="1 4" id="KW-0413">Isomerase</keyword>
<evidence type="ECO:0000259" key="3">
    <source>
        <dbReference type="PROSITE" id="PS50198"/>
    </source>
</evidence>
<dbReference type="SUPFAM" id="SSF54534">
    <property type="entry name" value="FKBP-like"/>
    <property type="match status" value="1"/>
</dbReference>
<dbReference type="PANTHER" id="PTHR47245:SF2">
    <property type="entry name" value="PEPTIDYL-PROLYL CIS-TRANS ISOMERASE HP_0175-RELATED"/>
    <property type="match status" value="1"/>
</dbReference>
<dbReference type="RefSeq" id="WP_091915945.1">
    <property type="nucleotide sequence ID" value="NZ_FOIQ01000004.1"/>
</dbReference>
<feature type="signal peptide" evidence="2">
    <location>
        <begin position="1"/>
        <end position="19"/>
    </location>
</feature>
<evidence type="ECO:0000313" key="4">
    <source>
        <dbReference type="EMBL" id="SEW13513.1"/>
    </source>
</evidence>
<dbReference type="InterPro" id="IPR050245">
    <property type="entry name" value="PrsA_foldase"/>
</dbReference>
<dbReference type="PROSITE" id="PS50198">
    <property type="entry name" value="PPIC_PPIASE_2"/>
    <property type="match status" value="1"/>
</dbReference>
<accession>A0A1I0PGD8</accession>
<keyword evidence="1" id="KW-0697">Rotamase</keyword>
<protein>
    <submittedName>
        <fullName evidence="4">Peptidyl-prolyl cis-trans isomerase D</fullName>
    </submittedName>
</protein>
<sequence length="476" mass="54816">MRKLPLLVAILLTAVVAMAQKEPIVMTVNGVPVTRSEFEYSYNKNNGEGIADKLTVEEYVELFVNYKLKVAAALDARLDTLSSFKEEYAMYRNQQVRPTLVTDADVLEEARRIYIDTKEMVGPRGLVRPAHILIRLSTKASVREQEMASLRADSVYRALLAGADFAEMAGKVSQDPGSARQGGLLPWMAPHQTFKEFEEVAYSLQKGEMSRPFLSPEGYHIVLMRDRKQLEPFDSLKEDIVYAIEQQGIRDAIAAQKVAQTVRDSKGTLTEAQLMDMRADSLATADSDMKYLMQEYHDGLLLYEISNQKVWKRAAEDEEGLRTWFRKHKKDYAWSEPRYKGMAYHVKTKSDVKAVRRCVKSLPFEQWEDALRQTFNPDSVIRIRVEKGIFKLGDNPVVDQMVFKVRSHSQQVYPDYPIDAVFGKKLKKYPDDYTDVREKVVEDYQDMLESEWVASLRRHYPVQIDYEVLKTINQHP</sequence>
<name>A0A1I0PGD8_9BACT</name>
<evidence type="ECO:0000256" key="1">
    <source>
        <dbReference type="PROSITE-ProRule" id="PRU00278"/>
    </source>
</evidence>
<dbReference type="InterPro" id="IPR000297">
    <property type="entry name" value="PPIase_PpiC"/>
</dbReference>
<dbReference type="PANTHER" id="PTHR47245">
    <property type="entry name" value="PEPTIDYLPROLYL ISOMERASE"/>
    <property type="match status" value="1"/>
</dbReference>
<evidence type="ECO:0000313" key="5">
    <source>
        <dbReference type="Proteomes" id="UP000199373"/>
    </source>
</evidence>
<dbReference type="AlphaFoldDB" id="A0A1I0PGD8"/>
<evidence type="ECO:0000256" key="2">
    <source>
        <dbReference type="SAM" id="SignalP"/>
    </source>
</evidence>